<dbReference type="NCBIfam" id="TIGR01863">
    <property type="entry name" value="cas_Csd1"/>
    <property type="match status" value="1"/>
</dbReference>
<protein>
    <submittedName>
        <fullName evidence="1">Type I-C CRISPR-associated protein Cas8c/Csd1</fullName>
    </submittedName>
</protein>
<dbReference type="RefSeq" id="WP_343781310.1">
    <property type="nucleotide sequence ID" value="NZ_BAAACZ010000003.1"/>
</dbReference>
<name>A0ABN0ZM70_9BACI</name>
<gene>
    <name evidence="1" type="primary">cas8c</name>
    <name evidence="1" type="ORF">GCM10008935_03010</name>
</gene>
<keyword evidence="2" id="KW-1185">Reference proteome</keyword>
<dbReference type="CDD" id="cd09757">
    <property type="entry name" value="Cas8c_I-C"/>
    <property type="match status" value="1"/>
</dbReference>
<organism evidence="1 2">
    <name type="scientific">Alkalibacillus silvisoli</name>
    <dbReference type="NCBI Taxonomy" id="392823"/>
    <lineage>
        <taxon>Bacteria</taxon>
        <taxon>Bacillati</taxon>
        <taxon>Bacillota</taxon>
        <taxon>Bacilli</taxon>
        <taxon>Bacillales</taxon>
        <taxon>Bacillaceae</taxon>
        <taxon>Alkalibacillus</taxon>
    </lineage>
</organism>
<dbReference type="Pfam" id="PF09709">
    <property type="entry name" value="Cas_Csd1"/>
    <property type="match status" value="1"/>
</dbReference>
<dbReference type="Proteomes" id="UP001500740">
    <property type="component" value="Unassembled WGS sequence"/>
</dbReference>
<evidence type="ECO:0000313" key="1">
    <source>
        <dbReference type="EMBL" id="GAA0451835.1"/>
    </source>
</evidence>
<proteinExistence type="predicted"/>
<evidence type="ECO:0000313" key="2">
    <source>
        <dbReference type="Proteomes" id="UP001500740"/>
    </source>
</evidence>
<accession>A0ABN0ZM70</accession>
<comment type="caution">
    <text evidence="1">The sequence shown here is derived from an EMBL/GenBank/DDBJ whole genome shotgun (WGS) entry which is preliminary data.</text>
</comment>
<sequence>MGWLNDLYQTYENNLDQVGKVELRKNGSEYTLLPIGHTTQNAQVEVVVDLEGNFYSAKVIDKENSTTVVPCSEESFSRTSKPVPHPLHDKLMYTAGDFDKFGGKVSAKDLPHQLYINNLKEWADSDYSHNYIKAIYRYLKQGRLIQDLVQYSVLHLDEYGKLIYKWDKNTADKYGDKPEIFKVLNETQDKVFVRFDVHQPMKLTARVWNDLDIYNSYINFYKTKLSSNDICYVSGNLIPKASKHSSGIHPNAANAKLISANDSSGYTYRGRFEKGEDVANISYDVSQKAHNALKWLINKQGKQIDGRVFLVWGDDQPTVPFPQDDIVSLFEEIGFEYNKGVQVEENQNKTHEIFANEVNKALAGYKSNLQYQAKVNVIILEAFSKGRLSVLYYRNLTQEEYLKRLEYWHHTCTWLHKYKKGKNFDGAPSSRDIAEAAYGRNANKKVIKDTVERLLPCVIDGQRIPIDLYRNLYHRASNPISMDQWEWRKVLSITCAITKKHLDQKGEYNVSLDPNNTNRDYLFGRLLAIADVLERRALSSEDDRASNALRYMNTFAQHPARTWGIIQANLQPYQARLGSNGVYYSRLIDEVASQIDVSDFNNKKLSGLYLLGFYSQRHELYKSKEERQKSNKND</sequence>
<dbReference type="InterPro" id="IPR010144">
    <property type="entry name" value="CRISPR-assoc_prot_Csd1-typ"/>
</dbReference>
<dbReference type="EMBL" id="BAAACZ010000003">
    <property type="protein sequence ID" value="GAA0451835.1"/>
    <property type="molecule type" value="Genomic_DNA"/>
</dbReference>
<reference evidence="1 2" key="1">
    <citation type="journal article" date="2019" name="Int. J. Syst. Evol. Microbiol.">
        <title>The Global Catalogue of Microorganisms (GCM) 10K type strain sequencing project: providing services to taxonomists for standard genome sequencing and annotation.</title>
        <authorList>
            <consortium name="The Broad Institute Genomics Platform"/>
            <consortium name="The Broad Institute Genome Sequencing Center for Infectious Disease"/>
            <person name="Wu L."/>
            <person name="Ma J."/>
        </authorList>
    </citation>
    <scope>NUCLEOTIDE SEQUENCE [LARGE SCALE GENOMIC DNA]</scope>
    <source>
        <strain evidence="1 2">JCM 14193</strain>
    </source>
</reference>